<accession>A0ABX2W1D0</accession>
<evidence type="ECO:0000313" key="3">
    <source>
        <dbReference type="Proteomes" id="UP000002039"/>
    </source>
</evidence>
<dbReference type="RefSeq" id="XP_045282909.1">
    <property type="nucleotide sequence ID" value="XM_045427009.1"/>
</dbReference>
<sequence>MTQRNSSSRRLGQPPFFILLNVLYYSTFNTLTISISIFIFIYPRTPDQNRTNFVLLAS</sequence>
<dbReference type="Proteomes" id="UP000002039">
    <property type="component" value="Unassembled WGS sequence"/>
</dbReference>
<feature type="transmembrane region" description="Helical" evidence="1">
    <location>
        <begin position="16"/>
        <end position="42"/>
    </location>
</feature>
<dbReference type="EMBL" id="EQ999987">
    <property type="protein sequence ID" value="OAT03182.1"/>
    <property type="molecule type" value="Genomic_DNA"/>
</dbReference>
<keyword evidence="1" id="KW-0812">Transmembrane</keyword>
<keyword evidence="3" id="KW-1185">Reference proteome</keyword>
<proteinExistence type="predicted"/>
<dbReference type="GeneID" id="69032861"/>
<evidence type="ECO:0000256" key="1">
    <source>
        <dbReference type="SAM" id="Phobius"/>
    </source>
</evidence>
<keyword evidence="1" id="KW-0472">Membrane</keyword>
<evidence type="ECO:0000313" key="2">
    <source>
        <dbReference type="EMBL" id="OAT03182.1"/>
    </source>
</evidence>
<gene>
    <name evidence="2" type="ORF">BDCG_17969</name>
</gene>
<reference evidence="3" key="1">
    <citation type="journal article" date="2015" name="PLoS Genet.">
        <title>The dynamic genome and transcriptome of the human fungal pathogen Blastomyces and close relative Emmonsia.</title>
        <authorList>
            <person name="Munoz J.F."/>
            <person name="Gauthier G.M."/>
            <person name="Desjardins C.A."/>
            <person name="Gallo J.E."/>
            <person name="Holder J."/>
            <person name="Sullivan T.D."/>
            <person name="Marty A.J."/>
            <person name="Carmen J.C."/>
            <person name="Chen Z."/>
            <person name="Ding L."/>
            <person name="Gujja S."/>
            <person name="Magrini V."/>
            <person name="Misas E."/>
            <person name="Mitreva M."/>
            <person name="Priest M."/>
            <person name="Saif S."/>
            <person name="Whiston E.A."/>
            <person name="Young S."/>
            <person name="Zeng Q."/>
            <person name="Goldman W.E."/>
            <person name="Mardis E.R."/>
            <person name="Taylor J.W."/>
            <person name="McEwen J.G."/>
            <person name="Clay O.K."/>
            <person name="Klein B.S."/>
            <person name="Cuomo C.A."/>
        </authorList>
    </citation>
    <scope>NUCLEOTIDE SEQUENCE [LARGE SCALE GENOMIC DNA]</scope>
    <source>
        <strain evidence="3">ER-3 / ATCC MYA-2586</strain>
    </source>
</reference>
<protein>
    <submittedName>
        <fullName evidence="2">Uncharacterized protein</fullName>
    </submittedName>
</protein>
<keyword evidence="1" id="KW-1133">Transmembrane helix</keyword>
<organism evidence="2 3">
    <name type="scientific">Ajellomyces dermatitidis (strain ER-3 / ATCC MYA-2586)</name>
    <name type="common">Blastomyces dermatitidis</name>
    <dbReference type="NCBI Taxonomy" id="559297"/>
    <lineage>
        <taxon>Eukaryota</taxon>
        <taxon>Fungi</taxon>
        <taxon>Dikarya</taxon>
        <taxon>Ascomycota</taxon>
        <taxon>Pezizomycotina</taxon>
        <taxon>Eurotiomycetes</taxon>
        <taxon>Eurotiomycetidae</taxon>
        <taxon>Onygenales</taxon>
        <taxon>Ajellomycetaceae</taxon>
        <taxon>Blastomyces</taxon>
    </lineage>
</organism>
<name>A0ABX2W1D0_AJEDR</name>